<accession>A0A646KLG2</accession>
<reference evidence="2 3" key="1">
    <citation type="submission" date="2019-05" db="EMBL/GenBank/DDBJ databases">
        <title>Comparative genomics and metabolomics analyses of clavulanic acid producing Streptomyces species provides insight into specialized metabolism and evolution of beta-lactam biosynthetic gene clusters.</title>
        <authorList>
            <person name="Moore M.A."/>
            <person name="Cruz-Morales P."/>
            <person name="Barona Gomez F."/>
            <person name="Kapil T."/>
        </authorList>
    </citation>
    <scope>NUCLEOTIDE SEQUENCE [LARGE SCALE GENOMIC DNA]</scope>
    <source>
        <strain evidence="2 3">NRRL 5741</strain>
    </source>
</reference>
<dbReference type="AlphaFoldDB" id="A0A646KLG2"/>
<dbReference type="RefSeq" id="WP_153524357.1">
    <property type="nucleotide sequence ID" value="NZ_JBEPDZ010000038.1"/>
</dbReference>
<evidence type="ECO:0000313" key="3">
    <source>
        <dbReference type="Proteomes" id="UP000419138"/>
    </source>
</evidence>
<keyword evidence="3" id="KW-1185">Reference proteome</keyword>
<protein>
    <submittedName>
        <fullName evidence="2">Uncharacterized protein</fullName>
    </submittedName>
</protein>
<evidence type="ECO:0000256" key="1">
    <source>
        <dbReference type="SAM" id="MobiDB-lite"/>
    </source>
</evidence>
<sequence length="769" mass="85180">MDNDKPANLPPPDIFRAAEVHYEDLPVSEIAATGQGIPSEDFAAREEMAEWDALEGNFEELSRRVKEQVASAGPAFFQQLKDRTLRDPAYEPSYVGGELDRKNLRMYEWQRGEIYIHSAAMILDPETTLEVTYEPEGRIKRLLLESDHRNITYLGELPRGISQDEGNAVAVWRIQRGKSPLATNDAEFLDDLSDIYLDSLRGALSMRRRFIDEYSIEPHRIRLSYDDQPYEVNYTKSKFRRAHLHALPVIRESPLAARESIAASMRGTGEFGENREARARAAIERVMQASRSDGANTPASKYALLWVRDNRDQAAFMDTKPEILKQSIEVLRATDPDRKIFLIGDDLFKGRPNLFSAFQNEGVLDGVDSQTLIRFWAAEKNDGTALTHGEQALFLHYLNTDADIVQVGIESGALESAICLGVPTVYFQANEHVADKGTRWQLYWAKWSFGESRVAVEEDGSKKFFASGRPVKRFDRSGETYPPPLMSVRRVEFGPDLPEPADVDAEPITAYYPGNITVGVDQISTLVENGGLADMARVFDPGWSDETWRASMYYAGQIQQWTQVETTDWGVASRRYEAITLALNGMVHPTDSAVGDAYVNAGYHVDLNGQGVDRTAIAAAYAAAPRDRGTAVTAALHGILGNDAFKDRCLRDLRLVSLTDAERAKFASSVIEVTAANNVLREIGKIAPDGSSTTSRHIAEALSVQLPLQRGQAPRMSTTAARSRSTTTRRKPGQGKPASPKAAEQPSHLRRSSGPEPGPEPGRGKGHGP</sequence>
<feature type="region of interest" description="Disordered" evidence="1">
    <location>
        <begin position="703"/>
        <end position="769"/>
    </location>
</feature>
<evidence type="ECO:0000313" key="2">
    <source>
        <dbReference type="EMBL" id="MQT02781.1"/>
    </source>
</evidence>
<comment type="caution">
    <text evidence="2">The sequence shown here is derived from an EMBL/GenBank/DDBJ whole genome shotgun (WGS) entry which is preliminary data.</text>
</comment>
<proteinExistence type="predicted"/>
<dbReference type="OrthoDB" id="4324939at2"/>
<dbReference type="EMBL" id="VCLA01000157">
    <property type="protein sequence ID" value="MQT02781.1"/>
    <property type="molecule type" value="Genomic_DNA"/>
</dbReference>
<dbReference type="Proteomes" id="UP000419138">
    <property type="component" value="Unassembled WGS sequence"/>
</dbReference>
<feature type="compositionally biased region" description="Low complexity" evidence="1">
    <location>
        <begin position="713"/>
        <end position="726"/>
    </location>
</feature>
<organism evidence="2 3">
    <name type="scientific">Streptomyces jumonjinensis</name>
    <dbReference type="NCBI Taxonomy" id="1945"/>
    <lineage>
        <taxon>Bacteria</taxon>
        <taxon>Bacillati</taxon>
        <taxon>Actinomycetota</taxon>
        <taxon>Actinomycetes</taxon>
        <taxon>Kitasatosporales</taxon>
        <taxon>Streptomycetaceae</taxon>
        <taxon>Streptomyces</taxon>
    </lineage>
</organism>
<gene>
    <name evidence="2" type="ORF">FF041_22080</name>
</gene>
<name>A0A646KLG2_STRJU</name>